<reference evidence="8" key="1">
    <citation type="submission" date="2018-05" db="EMBL/GenBank/DDBJ databases">
        <authorList>
            <person name="Li X."/>
        </authorList>
    </citation>
    <scope>NUCLEOTIDE SEQUENCE [LARGE SCALE GENOMIC DNA]</scope>
    <source>
        <strain evidence="8">LX32</strain>
    </source>
</reference>
<keyword evidence="4 6" id="KW-1133">Transmembrane helix</keyword>
<dbReference type="OrthoDB" id="259025at2"/>
<evidence type="ECO:0000256" key="4">
    <source>
        <dbReference type="ARBA" id="ARBA00022989"/>
    </source>
</evidence>
<keyword evidence="3 6" id="KW-0812">Transmembrane</keyword>
<comment type="caution">
    <text evidence="7">The sequence shown here is derived from an EMBL/GenBank/DDBJ whole genome shotgun (WGS) entry which is preliminary data.</text>
</comment>
<sequence>MQAALVPYCGAPVAPGRIAAAWNLDPILLAAAIGLLAAYAAGVRRADPGRRRRAAFYLGWTIATLALVSPLCRLSVSLFSARVGQHMLLELAAAPLVAYGRPWRVYEALLRLDLPAAPPRPLLAAGIFAVALWYWHAPLPYDLTFTSDAIYWCMHVTAFGAALLLWTGLQDGLEQAPASTVGAGILSAAQMTFLGALLTLAPRPLYAPHALTTAAWGLSPLDDQQIGGLIMWAPGCLAFAAISILGLVRAMRRADAAEAALA</sequence>
<keyword evidence="8" id="KW-1185">Reference proteome</keyword>
<dbReference type="EMBL" id="QFYQ01000003">
    <property type="protein sequence ID" value="RAK51146.1"/>
    <property type="molecule type" value="Genomic_DNA"/>
</dbReference>
<evidence type="ECO:0000256" key="3">
    <source>
        <dbReference type="ARBA" id="ARBA00022692"/>
    </source>
</evidence>
<comment type="subcellular location">
    <subcellularLocation>
        <location evidence="1">Cell membrane</location>
        <topology evidence="1">Multi-pass membrane protein</topology>
    </subcellularLocation>
</comment>
<feature type="transmembrane region" description="Helical" evidence="6">
    <location>
        <begin position="226"/>
        <end position="248"/>
    </location>
</feature>
<dbReference type="Pfam" id="PF09678">
    <property type="entry name" value="Caa3_CtaG"/>
    <property type="match status" value="1"/>
</dbReference>
<organism evidence="7 8">
    <name type="scientific">Phenylobacterium soli</name>
    <dbReference type="NCBI Taxonomy" id="2170551"/>
    <lineage>
        <taxon>Bacteria</taxon>
        <taxon>Pseudomonadati</taxon>
        <taxon>Pseudomonadota</taxon>
        <taxon>Alphaproteobacteria</taxon>
        <taxon>Caulobacterales</taxon>
        <taxon>Caulobacteraceae</taxon>
        <taxon>Phenylobacterium</taxon>
    </lineage>
</organism>
<gene>
    <name evidence="7" type="ORF">DJ017_19485</name>
</gene>
<dbReference type="Proteomes" id="UP000249254">
    <property type="component" value="Unassembled WGS sequence"/>
</dbReference>
<evidence type="ECO:0000256" key="2">
    <source>
        <dbReference type="ARBA" id="ARBA00022475"/>
    </source>
</evidence>
<name>A0A328AAD5_9CAUL</name>
<evidence type="ECO:0000313" key="8">
    <source>
        <dbReference type="Proteomes" id="UP000249254"/>
    </source>
</evidence>
<evidence type="ECO:0000313" key="7">
    <source>
        <dbReference type="EMBL" id="RAK51146.1"/>
    </source>
</evidence>
<feature type="transmembrane region" description="Helical" evidence="6">
    <location>
        <begin position="149"/>
        <end position="169"/>
    </location>
</feature>
<dbReference type="AlphaFoldDB" id="A0A328AAD5"/>
<evidence type="ECO:0000256" key="5">
    <source>
        <dbReference type="ARBA" id="ARBA00023136"/>
    </source>
</evidence>
<accession>A0A328AAD5</accession>
<feature type="transmembrane region" description="Helical" evidence="6">
    <location>
        <begin position="20"/>
        <end position="42"/>
    </location>
</feature>
<evidence type="ECO:0000256" key="1">
    <source>
        <dbReference type="ARBA" id="ARBA00004651"/>
    </source>
</evidence>
<dbReference type="GO" id="GO:0005886">
    <property type="term" value="C:plasma membrane"/>
    <property type="evidence" value="ECO:0007669"/>
    <property type="project" value="UniProtKB-SubCell"/>
</dbReference>
<keyword evidence="5 6" id="KW-0472">Membrane</keyword>
<dbReference type="InterPro" id="IPR019108">
    <property type="entry name" value="Caa3_assmbl_CtaG-rel"/>
</dbReference>
<dbReference type="RefSeq" id="WP_111530581.1">
    <property type="nucleotide sequence ID" value="NZ_JBHRSG010000003.1"/>
</dbReference>
<keyword evidence="2" id="KW-1003">Cell membrane</keyword>
<proteinExistence type="predicted"/>
<evidence type="ECO:0000256" key="6">
    <source>
        <dbReference type="SAM" id="Phobius"/>
    </source>
</evidence>
<feature type="transmembrane region" description="Helical" evidence="6">
    <location>
        <begin position="54"/>
        <end position="71"/>
    </location>
</feature>
<protein>
    <submittedName>
        <fullName evidence="7">Cytochrome c oxidase assembly protein</fullName>
    </submittedName>
</protein>
<feature type="transmembrane region" description="Helical" evidence="6">
    <location>
        <begin position="181"/>
        <end position="201"/>
    </location>
</feature>